<evidence type="ECO:0000256" key="1">
    <source>
        <dbReference type="SAM" id="MobiDB-lite"/>
    </source>
</evidence>
<reference evidence="2" key="1">
    <citation type="submission" date="2021-03" db="EMBL/GenBank/DDBJ databases">
        <authorList>
            <person name="Bekaert M."/>
        </authorList>
    </citation>
    <scope>NUCLEOTIDE SEQUENCE</scope>
</reference>
<evidence type="ECO:0000313" key="2">
    <source>
        <dbReference type="EMBL" id="CAG2239284.1"/>
    </source>
</evidence>
<feature type="compositionally biased region" description="Basic residues" evidence="1">
    <location>
        <begin position="53"/>
        <end position="66"/>
    </location>
</feature>
<dbReference type="EMBL" id="CAJPWZ010002509">
    <property type="protein sequence ID" value="CAG2239284.1"/>
    <property type="molecule type" value="Genomic_DNA"/>
</dbReference>
<name>A0A8S3U074_MYTED</name>
<evidence type="ECO:0000313" key="3">
    <source>
        <dbReference type="Proteomes" id="UP000683360"/>
    </source>
</evidence>
<comment type="caution">
    <text evidence="2">The sequence shown here is derived from an EMBL/GenBank/DDBJ whole genome shotgun (WGS) entry which is preliminary data.</text>
</comment>
<sequence length="204" mass="22828">MNQTVKLKIVSARTFYTHQIGVINLFSRNTIEPERFQPQPGETPPLLPEKEKKVHKKTGLKTKPSRKASTEHHVCFSSPVTESLTTPPSQSISAKNLSSLSEKSESSKYRADLGSIPTRTGQQISSIYSPPRDRIEEDFQNPNIPVTLLKEPIVAEQQQQTPTTSTEMGPPTSVPLSARESHLIDSSIFTFNCYNTIDNNWYAD</sequence>
<gene>
    <name evidence="2" type="ORF">MEDL_51643</name>
</gene>
<feature type="compositionally biased region" description="Polar residues" evidence="1">
    <location>
        <begin position="78"/>
        <end position="96"/>
    </location>
</feature>
<keyword evidence="3" id="KW-1185">Reference proteome</keyword>
<dbReference type="Proteomes" id="UP000683360">
    <property type="component" value="Unassembled WGS sequence"/>
</dbReference>
<feature type="region of interest" description="Disordered" evidence="1">
    <location>
        <begin position="34"/>
        <end position="109"/>
    </location>
</feature>
<accession>A0A8S3U074</accession>
<organism evidence="2 3">
    <name type="scientific">Mytilus edulis</name>
    <name type="common">Blue mussel</name>
    <dbReference type="NCBI Taxonomy" id="6550"/>
    <lineage>
        <taxon>Eukaryota</taxon>
        <taxon>Metazoa</taxon>
        <taxon>Spiralia</taxon>
        <taxon>Lophotrochozoa</taxon>
        <taxon>Mollusca</taxon>
        <taxon>Bivalvia</taxon>
        <taxon>Autobranchia</taxon>
        <taxon>Pteriomorphia</taxon>
        <taxon>Mytilida</taxon>
        <taxon>Mytiloidea</taxon>
        <taxon>Mytilidae</taxon>
        <taxon>Mytilinae</taxon>
        <taxon>Mytilus</taxon>
    </lineage>
</organism>
<dbReference type="AlphaFoldDB" id="A0A8S3U074"/>
<protein>
    <submittedName>
        <fullName evidence="2">Uncharacterized protein</fullName>
    </submittedName>
</protein>
<proteinExistence type="predicted"/>